<evidence type="ECO:0000256" key="1">
    <source>
        <dbReference type="ARBA" id="ARBA00010348"/>
    </source>
</evidence>
<evidence type="ECO:0000313" key="5">
    <source>
        <dbReference type="Proteomes" id="UP000289152"/>
    </source>
</evidence>
<gene>
    <name evidence="4" type="ORF">M231_01240</name>
</gene>
<dbReference type="InterPro" id="IPR045091">
    <property type="entry name" value="Mad2-like"/>
</dbReference>
<dbReference type="VEuPathDB" id="FungiDB:TREMEDRAFT_64131"/>
<evidence type="ECO:0000259" key="3">
    <source>
        <dbReference type="PROSITE" id="PS50815"/>
    </source>
</evidence>
<dbReference type="InterPro" id="IPR036570">
    <property type="entry name" value="HORMA_dom_sf"/>
</dbReference>
<evidence type="ECO:0000256" key="2">
    <source>
        <dbReference type="SAM" id="MobiDB-lite"/>
    </source>
</evidence>
<evidence type="ECO:0000313" key="4">
    <source>
        <dbReference type="EMBL" id="RXK41532.1"/>
    </source>
</evidence>
<organism evidence="4 5">
    <name type="scientific">Tremella mesenterica</name>
    <name type="common">Jelly fungus</name>
    <dbReference type="NCBI Taxonomy" id="5217"/>
    <lineage>
        <taxon>Eukaryota</taxon>
        <taxon>Fungi</taxon>
        <taxon>Dikarya</taxon>
        <taxon>Basidiomycota</taxon>
        <taxon>Agaricomycotina</taxon>
        <taxon>Tremellomycetes</taxon>
        <taxon>Tremellales</taxon>
        <taxon>Tremellaceae</taxon>
        <taxon>Tremella</taxon>
    </lineage>
</organism>
<protein>
    <submittedName>
        <fullName evidence="4">Mitotic spindle assembly checkpoint protein MAD2B</fullName>
    </submittedName>
</protein>
<dbReference type="InParanoid" id="A0A4Q1BU82"/>
<dbReference type="PANTHER" id="PTHR11842">
    <property type="entry name" value="MITOTIC SPINDLE ASSEMBLY CHECKPOINT PROTEIN MAD2"/>
    <property type="match status" value="1"/>
</dbReference>
<dbReference type="FunCoup" id="A0A4Q1BU82">
    <property type="interactions" value="2"/>
</dbReference>
<comment type="similarity">
    <text evidence="1">Belongs to the MAD2 family.</text>
</comment>
<name>A0A4Q1BU82_TREME</name>
<keyword evidence="5" id="KW-1185">Reference proteome</keyword>
<dbReference type="PROSITE" id="PS50815">
    <property type="entry name" value="HORMA"/>
    <property type="match status" value="1"/>
</dbReference>
<dbReference type="EMBL" id="SDIL01000008">
    <property type="protein sequence ID" value="RXK41532.1"/>
    <property type="molecule type" value="Genomic_DNA"/>
</dbReference>
<dbReference type="Proteomes" id="UP000289152">
    <property type="component" value="Unassembled WGS sequence"/>
</dbReference>
<proteinExistence type="inferred from homology"/>
<feature type="region of interest" description="Disordered" evidence="2">
    <location>
        <begin position="159"/>
        <end position="182"/>
    </location>
</feature>
<accession>A0A4Q1BU82</accession>
<reference evidence="4 5" key="1">
    <citation type="submission" date="2016-06" db="EMBL/GenBank/DDBJ databases">
        <title>Evolution of pathogenesis and genome organization in the Tremellales.</title>
        <authorList>
            <person name="Cuomo C."/>
            <person name="Litvintseva A."/>
            <person name="Heitman J."/>
            <person name="Chen Y."/>
            <person name="Sun S."/>
            <person name="Springer D."/>
            <person name="Dromer F."/>
            <person name="Young S."/>
            <person name="Zeng Q."/>
            <person name="Chapman S."/>
            <person name="Gujja S."/>
            <person name="Saif S."/>
            <person name="Birren B."/>
        </authorList>
    </citation>
    <scope>NUCLEOTIDE SEQUENCE [LARGE SCALE GENOMIC DNA]</scope>
    <source>
        <strain evidence="4 5">ATCC 28783</strain>
    </source>
</reference>
<dbReference type="SUPFAM" id="SSF56019">
    <property type="entry name" value="The spindle assembly checkpoint protein mad2"/>
    <property type="match status" value="1"/>
</dbReference>
<comment type="caution">
    <text evidence="4">The sequence shown here is derived from an EMBL/GenBank/DDBJ whole genome shotgun (WGS) entry which is preliminary data.</text>
</comment>
<dbReference type="GO" id="GO:0016035">
    <property type="term" value="C:zeta DNA polymerase complex"/>
    <property type="evidence" value="ECO:0007669"/>
    <property type="project" value="TreeGrafter"/>
</dbReference>
<dbReference type="InterPro" id="IPR003511">
    <property type="entry name" value="HORMA_dom"/>
</dbReference>
<dbReference type="AlphaFoldDB" id="A0A4Q1BU82"/>
<dbReference type="OrthoDB" id="21254at2759"/>
<dbReference type="STRING" id="5217.A0A4Q1BU82"/>
<feature type="domain" description="HORMA" evidence="3">
    <location>
        <begin position="9"/>
        <end position="210"/>
    </location>
</feature>
<sequence>MSQVGLSYKETADALTSFLEIVIHTILCIRSIYPPHTFTRRKAHSVPVYQSRHPQVRQYIAEVCSLIGKELERGNARRVTVVVKDLKGIPLERFIIDFGYLGMGLIDGKKDVPLTGAPTSDELSLLLRAFLIRLNALDSQLLDNTVETTFAIVVETSDDLEPSSNQGTDETPPWIPATKTDVLHPSNETHEPLLHVKAVETGVIDVRLMVQECMGKTGVEKLDIGI</sequence>
<dbReference type="PANTHER" id="PTHR11842:SF10">
    <property type="entry name" value="MITOTIC SPINDLE ASSEMBLY CHECKPOINT PROTEIN MAD2B"/>
    <property type="match status" value="1"/>
</dbReference>
<dbReference type="Gene3D" id="3.30.900.10">
    <property type="entry name" value="HORMA domain"/>
    <property type="match status" value="1"/>
</dbReference>